<feature type="transmembrane region" description="Helical" evidence="8">
    <location>
        <begin position="21"/>
        <end position="41"/>
    </location>
</feature>
<dbReference type="PROSITE" id="PS52016">
    <property type="entry name" value="TONB_DEPENDENT_REC_3"/>
    <property type="match status" value="1"/>
</dbReference>
<accession>A0A2W7NVB6</accession>
<keyword evidence="3 7" id="KW-1134">Transmembrane beta strand</keyword>
<evidence type="ECO:0000256" key="4">
    <source>
        <dbReference type="ARBA" id="ARBA00022692"/>
    </source>
</evidence>
<dbReference type="NCBIfam" id="TIGR04057">
    <property type="entry name" value="SusC_RagA_signa"/>
    <property type="match status" value="1"/>
</dbReference>
<dbReference type="InterPro" id="IPR039426">
    <property type="entry name" value="TonB-dep_rcpt-like"/>
</dbReference>
<dbReference type="GO" id="GO:0009279">
    <property type="term" value="C:cell outer membrane"/>
    <property type="evidence" value="ECO:0007669"/>
    <property type="project" value="UniProtKB-SubCell"/>
</dbReference>
<evidence type="ECO:0000256" key="7">
    <source>
        <dbReference type="PROSITE-ProRule" id="PRU01360"/>
    </source>
</evidence>
<dbReference type="SUPFAM" id="SSF49464">
    <property type="entry name" value="Carboxypeptidase regulatory domain-like"/>
    <property type="match status" value="1"/>
</dbReference>
<protein>
    <submittedName>
        <fullName evidence="10">TonB-linked SusC/RagA family outer membrane protein</fullName>
    </submittedName>
</protein>
<comment type="similarity">
    <text evidence="7">Belongs to the TonB-dependent receptor family.</text>
</comment>
<dbReference type="InterPro" id="IPR023996">
    <property type="entry name" value="TonB-dep_OMP_SusC/RagA"/>
</dbReference>
<dbReference type="InterPro" id="IPR037066">
    <property type="entry name" value="Plug_dom_sf"/>
</dbReference>
<dbReference type="OrthoDB" id="9768177at2"/>
<dbReference type="Pfam" id="PF13715">
    <property type="entry name" value="CarbopepD_reg_2"/>
    <property type="match status" value="1"/>
</dbReference>
<evidence type="ECO:0000259" key="9">
    <source>
        <dbReference type="Pfam" id="PF07715"/>
    </source>
</evidence>
<evidence type="ECO:0000256" key="5">
    <source>
        <dbReference type="ARBA" id="ARBA00023136"/>
    </source>
</evidence>
<comment type="subcellular location">
    <subcellularLocation>
        <location evidence="1 7">Cell outer membrane</location>
        <topology evidence="1 7">Multi-pass membrane protein</topology>
    </subcellularLocation>
</comment>
<name>A0A2W7NVB6_9BACT</name>
<evidence type="ECO:0000256" key="2">
    <source>
        <dbReference type="ARBA" id="ARBA00022448"/>
    </source>
</evidence>
<dbReference type="InterPro" id="IPR036942">
    <property type="entry name" value="Beta-barrel_TonB_sf"/>
</dbReference>
<keyword evidence="8" id="KW-1133">Transmembrane helix</keyword>
<dbReference type="Gene3D" id="2.170.130.10">
    <property type="entry name" value="TonB-dependent receptor, plug domain"/>
    <property type="match status" value="1"/>
</dbReference>
<evidence type="ECO:0000256" key="1">
    <source>
        <dbReference type="ARBA" id="ARBA00004571"/>
    </source>
</evidence>
<keyword evidence="11" id="KW-1185">Reference proteome</keyword>
<dbReference type="RefSeq" id="WP_111445298.1">
    <property type="nucleotide sequence ID" value="NZ_QKZK01000010.1"/>
</dbReference>
<dbReference type="Gene3D" id="2.40.170.20">
    <property type="entry name" value="TonB-dependent receptor, beta-barrel domain"/>
    <property type="match status" value="1"/>
</dbReference>
<keyword evidence="5 7" id="KW-0472">Membrane</keyword>
<evidence type="ECO:0000313" key="11">
    <source>
        <dbReference type="Proteomes" id="UP000249239"/>
    </source>
</evidence>
<organism evidence="10 11">
    <name type="scientific">Breznakibacter xylanolyticus</name>
    <dbReference type="NCBI Taxonomy" id="990"/>
    <lineage>
        <taxon>Bacteria</taxon>
        <taxon>Pseudomonadati</taxon>
        <taxon>Bacteroidota</taxon>
        <taxon>Bacteroidia</taxon>
        <taxon>Marinilabiliales</taxon>
        <taxon>Marinilabiliaceae</taxon>
        <taxon>Breznakibacter</taxon>
    </lineage>
</organism>
<dbReference type="EMBL" id="QKZK01000010">
    <property type="protein sequence ID" value="PZX17246.1"/>
    <property type="molecule type" value="Genomic_DNA"/>
</dbReference>
<dbReference type="InterPro" id="IPR023997">
    <property type="entry name" value="TonB-dep_OMP_SusC/RagA_CS"/>
</dbReference>
<sequence>MKKSKSDYLPLSLPASGRKWGIAKILFSFVFMLVGLCAMAQKQTTVQGKVVDANGEPLFGVTLVLKNNSGVGTVTDVNGNFSLTIDDKNTVLVVSFLGMETQTIDARGKTTLNVVLKEDSKLFEEVVVVGYGKQKKESVVAAITQTTGETLERAGGVSSVGAALTGNVPGVVTSSSTGMPGEEDPKIVIRAASTWNNSEPLVLVDGVERPMNSVDISSVESISVLKDASATAVYGVRGANGVILITTKRGQEGKAVIRVGANATMKVPSKLPGKYDSYEALRIRNEAIENELSLTPNSWNDYLPQDVLDKYRNPANQAEAERYPNVDWADELFRNYAMSYNGNINVSGGTKFVKYFASADYLNEGDLFRTFDNNRGYDAGYGYNRLNVRSNLDFTITPSTTFKVNLSGSHGVKKTPWGARDSDYSYWLAAYSTAPDMFLPQYSDGTWGYYAPNEQKGYNSVRILAISGVGYTTTNRITTDFTLDQNLDMLAKGLNFKGTFSFDNTFVETNRGVNDLYNDTQSSWINPDTGEVTYKNSFDGTNRFDFQEGINWAISAGEVDNWKTARRMFYQMQLNYDIPLGDVHDVNLMGVFSRNENATGSEIPHFREDWVFRATYNLNRKYTIEYNGAYNGSEKFSADNRFAFFSSGGLGWMLSEENFMKSISFLDMLKLRASYGELGDDNIDEQKNGRWLYMTQWAYGTQSRLGTTGETPENSPYTWYKESKLGNPNVHWEKVQKTNVGADFAFLDGLVAGSFDYFYDYRTDILIAGANRSIPSYFGATAPMANLGRVEVNGYELELRLNKKVTPDLRLYANINYTHAKSNVLEADNAELLPAYQKATGKQVGYTKSYVSAGYYNNWDEVYGSAIHSTNDNAKLPGNYYLVDYNGDGLIDTKDEIPYGYSSTPQNTFNATLGFEWKGFSGFVQFYGVNNVTRQVVFNSLSGQNHVVYDEGSYWSEENTGGDVPMPRWLSIASGYSSADRYMFDGSYLRLKNAEIAYTFDNTWGWVSRAKLQNVRLFLNGNNIWVLTDMPDDRESNYAGTGWASQGAYPTVKRFNLGVNLTF</sequence>
<evidence type="ECO:0000256" key="6">
    <source>
        <dbReference type="ARBA" id="ARBA00023237"/>
    </source>
</evidence>
<dbReference type="AlphaFoldDB" id="A0A2W7NVB6"/>
<dbReference type="InterPro" id="IPR012910">
    <property type="entry name" value="Plug_dom"/>
</dbReference>
<feature type="domain" description="TonB-dependent receptor plug" evidence="9">
    <location>
        <begin position="136"/>
        <end position="242"/>
    </location>
</feature>
<dbReference type="FunFam" id="2.170.130.10:FF:000003">
    <property type="entry name" value="SusC/RagA family TonB-linked outer membrane protein"/>
    <property type="match status" value="1"/>
</dbReference>
<proteinExistence type="inferred from homology"/>
<dbReference type="SUPFAM" id="SSF56935">
    <property type="entry name" value="Porins"/>
    <property type="match status" value="1"/>
</dbReference>
<dbReference type="InterPro" id="IPR008969">
    <property type="entry name" value="CarboxyPept-like_regulatory"/>
</dbReference>
<evidence type="ECO:0000256" key="3">
    <source>
        <dbReference type="ARBA" id="ARBA00022452"/>
    </source>
</evidence>
<evidence type="ECO:0000313" key="10">
    <source>
        <dbReference type="EMBL" id="PZX17246.1"/>
    </source>
</evidence>
<keyword evidence="2 7" id="KW-0813">Transport</keyword>
<dbReference type="NCBIfam" id="TIGR04056">
    <property type="entry name" value="OMP_RagA_SusC"/>
    <property type="match status" value="1"/>
</dbReference>
<evidence type="ECO:0000256" key="8">
    <source>
        <dbReference type="SAM" id="Phobius"/>
    </source>
</evidence>
<dbReference type="Proteomes" id="UP000249239">
    <property type="component" value="Unassembled WGS sequence"/>
</dbReference>
<reference evidence="10 11" key="1">
    <citation type="submission" date="2018-06" db="EMBL/GenBank/DDBJ databases">
        <title>Genomic Encyclopedia of Archaeal and Bacterial Type Strains, Phase II (KMG-II): from individual species to whole genera.</title>
        <authorList>
            <person name="Goeker M."/>
        </authorList>
    </citation>
    <scope>NUCLEOTIDE SEQUENCE [LARGE SCALE GENOMIC DNA]</scope>
    <source>
        <strain evidence="10 11">DSM 6779</strain>
    </source>
</reference>
<dbReference type="Pfam" id="PF07715">
    <property type="entry name" value="Plug"/>
    <property type="match status" value="1"/>
</dbReference>
<gene>
    <name evidence="10" type="ORF">LX69_01561</name>
</gene>
<keyword evidence="6 7" id="KW-0998">Cell outer membrane</keyword>
<dbReference type="Gene3D" id="2.60.40.1120">
    <property type="entry name" value="Carboxypeptidase-like, regulatory domain"/>
    <property type="match status" value="1"/>
</dbReference>
<keyword evidence="4 7" id="KW-0812">Transmembrane</keyword>
<comment type="caution">
    <text evidence="10">The sequence shown here is derived from an EMBL/GenBank/DDBJ whole genome shotgun (WGS) entry which is preliminary data.</text>
</comment>